<dbReference type="AlphaFoldDB" id="A0A2B1KA15"/>
<comment type="caution">
    <text evidence="1">The sequence shown here is derived from an EMBL/GenBank/DDBJ whole genome shotgun (WGS) entry which is preliminary data.</text>
</comment>
<dbReference type="Proteomes" id="UP000225182">
    <property type="component" value="Unassembled WGS sequence"/>
</dbReference>
<evidence type="ECO:0000313" key="2">
    <source>
        <dbReference type="Proteomes" id="UP000225182"/>
    </source>
</evidence>
<organism evidence="1 2">
    <name type="scientific">Bacillus cereus</name>
    <dbReference type="NCBI Taxonomy" id="1396"/>
    <lineage>
        <taxon>Bacteria</taxon>
        <taxon>Bacillati</taxon>
        <taxon>Bacillota</taxon>
        <taxon>Bacilli</taxon>
        <taxon>Bacillales</taxon>
        <taxon>Bacillaceae</taxon>
        <taxon>Bacillus</taxon>
        <taxon>Bacillus cereus group</taxon>
    </lineage>
</organism>
<proteinExistence type="predicted"/>
<name>A0A2B1KA15_BACCE</name>
<dbReference type="InterPro" id="IPR036249">
    <property type="entry name" value="Thioredoxin-like_sf"/>
</dbReference>
<gene>
    <name evidence="1" type="ORF">COJ50_19995</name>
</gene>
<protein>
    <submittedName>
        <fullName evidence="1">Uncharacterized protein</fullName>
    </submittedName>
</protein>
<reference evidence="1 2" key="1">
    <citation type="submission" date="2017-09" db="EMBL/GenBank/DDBJ databases">
        <title>Large-scale bioinformatics analysis of Bacillus genomes uncovers conserved roles of natural products in bacterial physiology.</title>
        <authorList>
            <consortium name="Agbiome Team Llc"/>
            <person name="Bleich R.M."/>
            <person name="Grubbs K.J."/>
            <person name="Santa Maria K.C."/>
            <person name="Allen S.E."/>
            <person name="Farag S."/>
            <person name="Shank E.A."/>
            <person name="Bowers A."/>
        </authorList>
    </citation>
    <scope>NUCLEOTIDE SEQUENCE [LARGE SCALE GENOMIC DNA]</scope>
    <source>
        <strain evidence="1 2">AFS076905</strain>
    </source>
</reference>
<evidence type="ECO:0000313" key="1">
    <source>
        <dbReference type="EMBL" id="PFN21507.1"/>
    </source>
</evidence>
<dbReference type="Gene3D" id="3.40.30.10">
    <property type="entry name" value="Glutaredoxin"/>
    <property type="match status" value="1"/>
</dbReference>
<sequence length="71" mass="8081">MLIIIAVGWTIIDNFLLDQKGRASAAYPIISILTFFIIDTNGVIQYKHVGPMTYEQIKEYVIISKCIFKSI</sequence>
<accession>A0A2B1KA15</accession>
<dbReference type="SUPFAM" id="SSF52833">
    <property type="entry name" value="Thioredoxin-like"/>
    <property type="match status" value="1"/>
</dbReference>
<dbReference type="EMBL" id="NUYN01000031">
    <property type="protein sequence ID" value="PFN21507.1"/>
    <property type="molecule type" value="Genomic_DNA"/>
</dbReference>